<dbReference type="Gramene" id="Pp3c8_22050V3.1">
    <property type="protein sequence ID" value="Pp3c8_22050V3.1"/>
    <property type="gene ID" value="Pp3c8_22050"/>
</dbReference>
<dbReference type="Proteomes" id="UP000006727">
    <property type="component" value="Chromosome 8"/>
</dbReference>
<gene>
    <name evidence="1" type="ORF">PHYPA_011912</name>
</gene>
<evidence type="ECO:0000313" key="3">
    <source>
        <dbReference type="Proteomes" id="UP000006727"/>
    </source>
</evidence>
<organism evidence="1">
    <name type="scientific">Physcomitrium patens</name>
    <name type="common">Spreading-leaved earth moss</name>
    <name type="synonym">Physcomitrella patens</name>
    <dbReference type="NCBI Taxonomy" id="3218"/>
    <lineage>
        <taxon>Eukaryota</taxon>
        <taxon>Viridiplantae</taxon>
        <taxon>Streptophyta</taxon>
        <taxon>Embryophyta</taxon>
        <taxon>Bryophyta</taxon>
        <taxon>Bryophytina</taxon>
        <taxon>Bryopsida</taxon>
        <taxon>Funariidae</taxon>
        <taxon>Funariales</taxon>
        <taxon>Funariaceae</taxon>
        <taxon>Physcomitrium</taxon>
    </lineage>
</organism>
<name>A0A2K1K8B2_PHYPA</name>
<reference evidence="1 3" key="2">
    <citation type="journal article" date="2018" name="Plant J.">
        <title>The Physcomitrella patens chromosome-scale assembly reveals moss genome structure and evolution.</title>
        <authorList>
            <person name="Lang D."/>
            <person name="Ullrich K.K."/>
            <person name="Murat F."/>
            <person name="Fuchs J."/>
            <person name="Jenkins J."/>
            <person name="Haas F.B."/>
            <person name="Piednoel M."/>
            <person name="Gundlach H."/>
            <person name="Van Bel M."/>
            <person name="Meyberg R."/>
            <person name="Vives C."/>
            <person name="Morata J."/>
            <person name="Symeonidi A."/>
            <person name="Hiss M."/>
            <person name="Muchero W."/>
            <person name="Kamisugi Y."/>
            <person name="Saleh O."/>
            <person name="Blanc G."/>
            <person name="Decker E.L."/>
            <person name="van Gessel N."/>
            <person name="Grimwood J."/>
            <person name="Hayes R.D."/>
            <person name="Graham S.W."/>
            <person name="Gunter L.E."/>
            <person name="McDaniel S.F."/>
            <person name="Hoernstein S.N.W."/>
            <person name="Larsson A."/>
            <person name="Li F.W."/>
            <person name="Perroud P.F."/>
            <person name="Phillips J."/>
            <person name="Ranjan P."/>
            <person name="Rokshar D.S."/>
            <person name="Rothfels C.J."/>
            <person name="Schneider L."/>
            <person name="Shu S."/>
            <person name="Stevenson D.W."/>
            <person name="Thummler F."/>
            <person name="Tillich M."/>
            <person name="Villarreal Aguilar J.C."/>
            <person name="Widiez T."/>
            <person name="Wong G.K."/>
            <person name="Wymore A."/>
            <person name="Zhang Y."/>
            <person name="Zimmer A.D."/>
            <person name="Quatrano R.S."/>
            <person name="Mayer K.F.X."/>
            <person name="Goodstein D."/>
            <person name="Casacuberta J.M."/>
            <person name="Vandepoele K."/>
            <person name="Reski R."/>
            <person name="Cuming A.C."/>
            <person name="Tuskan G.A."/>
            <person name="Maumus F."/>
            <person name="Salse J."/>
            <person name="Schmutz J."/>
            <person name="Rensing S.A."/>
        </authorList>
    </citation>
    <scope>NUCLEOTIDE SEQUENCE [LARGE SCALE GENOMIC DNA]</scope>
    <source>
        <strain evidence="2 3">cv. Gransden 2004</strain>
    </source>
</reference>
<dbReference type="AlphaFoldDB" id="A0A2K1K8B2"/>
<reference evidence="1 3" key="1">
    <citation type="journal article" date="2008" name="Science">
        <title>The Physcomitrella genome reveals evolutionary insights into the conquest of land by plants.</title>
        <authorList>
            <person name="Rensing S."/>
            <person name="Lang D."/>
            <person name="Zimmer A."/>
            <person name="Terry A."/>
            <person name="Salamov A."/>
            <person name="Shapiro H."/>
            <person name="Nishiyama T."/>
            <person name="Perroud P.-F."/>
            <person name="Lindquist E."/>
            <person name="Kamisugi Y."/>
            <person name="Tanahashi T."/>
            <person name="Sakakibara K."/>
            <person name="Fujita T."/>
            <person name="Oishi K."/>
            <person name="Shin-I T."/>
            <person name="Kuroki Y."/>
            <person name="Toyoda A."/>
            <person name="Suzuki Y."/>
            <person name="Hashimoto A."/>
            <person name="Yamaguchi K."/>
            <person name="Sugano A."/>
            <person name="Kohara Y."/>
            <person name="Fujiyama A."/>
            <person name="Anterola A."/>
            <person name="Aoki S."/>
            <person name="Ashton N."/>
            <person name="Barbazuk W.B."/>
            <person name="Barker E."/>
            <person name="Bennetzen J."/>
            <person name="Bezanilla M."/>
            <person name="Blankenship R."/>
            <person name="Cho S.H."/>
            <person name="Dutcher S."/>
            <person name="Estelle M."/>
            <person name="Fawcett J.A."/>
            <person name="Gundlach H."/>
            <person name="Hanada K."/>
            <person name="Heyl A."/>
            <person name="Hicks K.A."/>
            <person name="Hugh J."/>
            <person name="Lohr M."/>
            <person name="Mayer K."/>
            <person name="Melkozernov A."/>
            <person name="Murata T."/>
            <person name="Nelson D."/>
            <person name="Pils B."/>
            <person name="Prigge M."/>
            <person name="Reiss B."/>
            <person name="Renner T."/>
            <person name="Rombauts S."/>
            <person name="Rushton P."/>
            <person name="Sanderfoot A."/>
            <person name="Schween G."/>
            <person name="Shiu S.-H."/>
            <person name="Stueber K."/>
            <person name="Theodoulou F.L."/>
            <person name="Tu H."/>
            <person name="Van de Peer Y."/>
            <person name="Verrier P.J."/>
            <person name="Waters E."/>
            <person name="Wood A."/>
            <person name="Yang L."/>
            <person name="Cove D."/>
            <person name="Cuming A."/>
            <person name="Hasebe M."/>
            <person name="Lucas S."/>
            <person name="Mishler D.B."/>
            <person name="Reski R."/>
            <person name="Grigoriev I."/>
            <person name="Quatrano R.S."/>
            <person name="Boore J.L."/>
        </authorList>
    </citation>
    <scope>NUCLEOTIDE SEQUENCE [LARGE SCALE GENOMIC DNA]</scope>
    <source>
        <strain evidence="2 3">cv. Gransden 2004</strain>
    </source>
</reference>
<reference evidence="2" key="3">
    <citation type="submission" date="2020-12" db="UniProtKB">
        <authorList>
            <consortium name="EnsemblPlants"/>
        </authorList>
    </citation>
    <scope>IDENTIFICATION</scope>
</reference>
<evidence type="ECO:0000313" key="2">
    <source>
        <dbReference type="EnsemblPlants" id="Pp3c8_22050V3.1"/>
    </source>
</evidence>
<dbReference type="InParanoid" id="A0A2K1K8B2"/>
<dbReference type="EnsemblPlants" id="Pp3c8_22050V3.1">
    <property type="protein sequence ID" value="Pp3c8_22050V3.1"/>
    <property type="gene ID" value="Pp3c8_22050"/>
</dbReference>
<proteinExistence type="predicted"/>
<sequence>MIILCIFTSNASKIDTVGDVGITVVCCLGFTCFTRNHFNRGNNYRDLQLRYPTLGTRSSLKDPEVRSGRKGWSCTRLDGQTNRLGTETGCSDIRRAQSASRLLDSYLSQFLANAVWVLHSRFAVRKEYAKF</sequence>
<accession>A0A2K1K8B2</accession>
<evidence type="ECO:0000313" key="1">
    <source>
        <dbReference type="EMBL" id="PNR50015.1"/>
    </source>
</evidence>
<keyword evidence="3" id="KW-1185">Reference proteome</keyword>
<protein>
    <submittedName>
        <fullName evidence="1 2">Uncharacterized protein</fullName>
    </submittedName>
</protein>
<dbReference type="EMBL" id="ABEU02000008">
    <property type="protein sequence ID" value="PNR50015.1"/>
    <property type="molecule type" value="Genomic_DNA"/>
</dbReference>